<dbReference type="RefSeq" id="WP_185270261.1">
    <property type="nucleotide sequence ID" value="NZ_CP055156.1"/>
</dbReference>
<reference evidence="1 2" key="1">
    <citation type="journal article" date="2018" name="Int. J. Syst. Evol. Microbiol.">
        <title>Adhaeribacter swui sp. nov., isolated from wet mud.</title>
        <authorList>
            <person name="Kim D.U."/>
            <person name="Kim K.W."/>
            <person name="Kang M.S."/>
            <person name="Kim J.Y."/>
            <person name="Jang J.H."/>
            <person name="Kim M.K."/>
        </authorList>
    </citation>
    <scope>NUCLEOTIDE SEQUENCE [LARGE SCALE GENOMIC DNA]</scope>
    <source>
        <strain evidence="1 2">KCTC 52873</strain>
    </source>
</reference>
<dbReference type="SUPFAM" id="SSF160574">
    <property type="entry name" value="BT0923-like"/>
    <property type="match status" value="1"/>
</dbReference>
<protein>
    <submittedName>
        <fullName evidence="1">Uncharacterized protein</fullName>
    </submittedName>
</protein>
<dbReference type="Gene3D" id="3.10.450.360">
    <property type="match status" value="1"/>
</dbReference>
<gene>
    <name evidence="1" type="ORF">HUW51_14005</name>
</gene>
<dbReference type="Proteomes" id="UP000515237">
    <property type="component" value="Chromosome"/>
</dbReference>
<dbReference type="AlphaFoldDB" id="A0A7G7G9E5"/>
<evidence type="ECO:0000313" key="2">
    <source>
        <dbReference type="Proteomes" id="UP000515237"/>
    </source>
</evidence>
<sequence>MNLQTPLLLAVLLLLAVQAFGQKKYEKEYRLKQNKVPAEAKKFVEALSFSGRVKWYREESLNGNTIEAKVTHNQKKHSLEFDTQGNLQDVEVQINWSEIPEETQKNISKNLSAAYTNYKINKIQVQYTGQTSTLLALLKNQETTKEYATKYEIVVKGSKGRQVKLYEITFSQTGEMVATAEIIFRNIDNLAF</sequence>
<organism evidence="1 2">
    <name type="scientific">Adhaeribacter swui</name>
    <dbReference type="NCBI Taxonomy" id="2086471"/>
    <lineage>
        <taxon>Bacteria</taxon>
        <taxon>Pseudomonadati</taxon>
        <taxon>Bacteroidota</taxon>
        <taxon>Cytophagia</taxon>
        <taxon>Cytophagales</taxon>
        <taxon>Hymenobacteraceae</taxon>
        <taxon>Adhaeribacter</taxon>
    </lineage>
</organism>
<dbReference type="EMBL" id="CP055156">
    <property type="protein sequence ID" value="QNF33779.1"/>
    <property type="molecule type" value="Genomic_DNA"/>
</dbReference>
<evidence type="ECO:0000313" key="1">
    <source>
        <dbReference type="EMBL" id="QNF33779.1"/>
    </source>
</evidence>
<proteinExistence type="predicted"/>
<accession>A0A7G7G9E5</accession>
<dbReference type="KEGG" id="aswu:HUW51_14005"/>
<name>A0A7G7G9E5_9BACT</name>
<keyword evidence="2" id="KW-1185">Reference proteome</keyword>